<dbReference type="Gene3D" id="1.10.287.1260">
    <property type="match status" value="1"/>
</dbReference>
<accession>A0A931E146</accession>
<dbReference type="PANTHER" id="PTHR43634">
    <property type="entry name" value="OW CONDUCTANCE MECHANOSENSITIVE CHANNEL"/>
    <property type="match status" value="1"/>
</dbReference>
<feature type="transmembrane region" description="Helical" evidence="6">
    <location>
        <begin position="99"/>
        <end position="118"/>
    </location>
</feature>
<dbReference type="InterPro" id="IPR010920">
    <property type="entry name" value="LSM_dom_sf"/>
</dbReference>
<dbReference type="PANTHER" id="PTHR43634:SF2">
    <property type="entry name" value="LOW CONDUCTANCE MECHANOSENSITIVE CHANNEL YNAI"/>
    <property type="match status" value="1"/>
</dbReference>
<proteinExistence type="inferred from homology"/>
<dbReference type="GO" id="GO:0008381">
    <property type="term" value="F:mechanosensitive monoatomic ion channel activity"/>
    <property type="evidence" value="ECO:0007669"/>
    <property type="project" value="UniProtKB-ARBA"/>
</dbReference>
<dbReference type="EMBL" id="JADWYR010000001">
    <property type="protein sequence ID" value="MBG9375540.1"/>
    <property type="molecule type" value="Genomic_DNA"/>
</dbReference>
<gene>
    <name evidence="8" type="ORF">I5907_04800</name>
</gene>
<feature type="domain" description="Mechanosensitive ion channel MscS" evidence="7">
    <location>
        <begin position="193"/>
        <end position="258"/>
    </location>
</feature>
<evidence type="ECO:0000256" key="6">
    <source>
        <dbReference type="SAM" id="Phobius"/>
    </source>
</evidence>
<comment type="caution">
    <text evidence="8">The sequence shown here is derived from an EMBL/GenBank/DDBJ whole genome shotgun (WGS) entry which is preliminary data.</text>
</comment>
<sequence length="363" mass="40851">MKEILQLQFLDNTLQLYIEVFGAILLALISKRILSRYLAALMFRLFTKREKNSRKKSFVELIVAPLDAFIITFFIVIALDKLTLPTALQFKVYKVTTRDLLDGIASLAIIVTFIRLCIRVVKYSALILEEKANLTADQSDNQLVVFFRDFFRVVLYIMGVLLILRFTFHYDIGKLVTGLSIVGAAVALATKESLENLIASFIIFFDKPFTTGDLVKVQGFTGNVERIGLRSTRIRTDHKTYITVPNKQMVDTILDNITLRSQRRVEIKLEIGLSAESSRLKAAIAAVKALLQNNSIESSTVFLSDTGKNAHVITIEFFTTMAQTITEFNALREEINFAIIDLLASHNIELAAANTDVVVTQKQ</sequence>
<dbReference type="AlphaFoldDB" id="A0A931E146"/>
<dbReference type="InterPro" id="IPR006685">
    <property type="entry name" value="MscS_channel_2nd"/>
</dbReference>
<keyword evidence="9" id="KW-1185">Reference proteome</keyword>
<evidence type="ECO:0000256" key="4">
    <source>
        <dbReference type="ARBA" id="ARBA00022989"/>
    </source>
</evidence>
<evidence type="ECO:0000313" key="8">
    <source>
        <dbReference type="EMBL" id="MBG9375540.1"/>
    </source>
</evidence>
<feature type="transmembrane region" description="Helical" evidence="6">
    <location>
        <begin position="58"/>
        <end position="79"/>
    </location>
</feature>
<dbReference type="Proteomes" id="UP000628448">
    <property type="component" value="Unassembled WGS sequence"/>
</dbReference>
<protein>
    <submittedName>
        <fullName evidence="8">Mechanosensitive ion channel</fullName>
    </submittedName>
</protein>
<reference evidence="8" key="1">
    <citation type="submission" date="2020-11" db="EMBL/GenBank/DDBJ databases">
        <title>Bacterial whole genome sequence for Panacibacter sp. DH6.</title>
        <authorList>
            <person name="Le V."/>
            <person name="Ko S."/>
            <person name="Ahn C.-Y."/>
            <person name="Oh H.-M."/>
        </authorList>
    </citation>
    <scope>NUCLEOTIDE SEQUENCE</scope>
    <source>
        <strain evidence="8">DH6</strain>
    </source>
</reference>
<dbReference type="InterPro" id="IPR045042">
    <property type="entry name" value="YnaI-like"/>
</dbReference>
<dbReference type="SUPFAM" id="SSF50182">
    <property type="entry name" value="Sm-like ribonucleoproteins"/>
    <property type="match status" value="1"/>
</dbReference>
<dbReference type="Gene3D" id="2.30.30.60">
    <property type="match status" value="1"/>
</dbReference>
<evidence type="ECO:0000259" key="7">
    <source>
        <dbReference type="Pfam" id="PF00924"/>
    </source>
</evidence>
<keyword evidence="4 6" id="KW-1133">Transmembrane helix</keyword>
<dbReference type="InterPro" id="IPR011014">
    <property type="entry name" value="MscS_channel_TM-2"/>
</dbReference>
<dbReference type="GO" id="GO:0016020">
    <property type="term" value="C:membrane"/>
    <property type="evidence" value="ECO:0007669"/>
    <property type="project" value="UniProtKB-SubCell"/>
</dbReference>
<dbReference type="Pfam" id="PF00924">
    <property type="entry name" value="MS_channel_2nd"/>
    <property type="match status" value="1"/>
</dbReference>
<comment type="similarity">
    <text evidence="2">Belongs to the MscS (TC 1.A.23) family.</text>
</comment>
<feature type="transmembrane region" description="Helical" evidence="6">
    <location>
        <begin position="20"/>
        <end position="46"/>
    </location>
</feature>
<name>A0A931E146_9BACT</name>
<comment type="subcellular location">
    <subcellularLocation>
        <location evidence="1">Membrane</location>
        <topology evidence="1">Multi-pass membrane protein</topology>
    </subcellularLocation>
</comment>
<organism evidence="8 9">
    <name type="scientific">Panacibacter microcysteis</name>
    <dbReference type="NCBI Taxonomy" id="2793269"/>
    <lineage>
        <taxon>Bacteria</taxon>
        <taxon>Pseudomonadati</taxon>
        <taxon>Bacteroidota</taxon>
        <taxon>Chitinophagia</taxon>
        <taxon>Chitinophagales</taxon>
        <taxon>Chitinophagaceae</taxon>
        <taxon>Panacibacter</taxon>
    </lineage>
</organism>
<dbReference type="SUPFAM" id="SSF82861">
    <property type="entry name" value="Mechanosensitive channel protein MscS (YggB), transmembrane region"/>
    <property type="match status" value="1"/>
</dbReference>
<dbReference type="RefSeq" id="WP_196989587.1">
    <property type="nucleotide sequence ID" value="NZ_JADWYR010000001.1"/>
</dbReference>
<evidence type="ECO:0000313" key="9">
    <source>
        <dbReference type="Proteomes" id="UP000628448"/>
    </source>
</evidence>
<feature type="transmembrane region" description="Helical" evidence="6">
    <location>
        <begin position="150"/>
        <end position="166"/>
    </location>
</feature>
<keyword evidence="5 6" id="KW-0472">Membrane</keyword>
<evidence type="ECO:0000256" key="2">
    <source>
        <dbReference type="ARBA" id="ARBA00008017"/>
    </source>
</evidence>
<keyword evidence="3 6" id="KW-0812">Transmembrane</keyword>
<evidence type="ECO:0000256" key="5">
    <source>
        <dbReference type="ARBA" id="ARBA00023136"/>
    </source>
</evidence>
<dbReference type="InterPro" id="IPR023408">
    <property type="entry name" value="MscS_beta-dom_sf"/>
</dbReference>
<evidence type="ECO:0000256" key="1">
    <source>
        <dbReference type="ARBA" id="ARBA00004141"/>
    </source>
</evidence>
<evidence type="ECO:0000256" key="3">
    <source>
        <dbReference type="ARBA" id="ARBA00022692"/>
    </source>
</evidence>